<name>A0AAD5N5H7_PARTN</name>
<protein>
    <submittedName>
        <fullName evidence="1">Uncharacterized protein</fullName>
    </submittedName>
</protein>
<organism evidence="1 2">
    <name type="scientific">Parelaphostrongylus tenuis</name>
    <name type="common">Meningeal worm</name>
    <dbReference type="NCBI Taxonomy" id="148309"/>
    <lineage>
        <taxon>Eukaryota</taxon>
        <taxon>Metazoa</taxon>
        <taxon>Ecdysozoa</taxon>
        <taxon>Nematoda</taxon>
        <taxon>Chromadorea</taxon>
        <taxon>Rhabditida</taxon>
        <taxon>Rhabditina</taxon>
        <taxon>Rhabditomorpha</taxon>
        <taxon>Strongyloidea</taxon>
        <taxon>Metastrongylidae</taxon>
        <taxon>Parelaphostrongylus</taxon>
    </lineage>
</organism>
<reference evidence="1" key="1">
    <citation type="submission" date="2021-06" db="EMBL/GenBank/DDBJ databases">
        <title>Parelaphostrongylus tenuis whole genome reference sequence.</title>
        <authorList>
            <person name="Garwood T.J."/>
            <person name="Larsen P.A."/>
            <person name="Fountain-Jones N.M."/>
            <person name="Garbe J.R."/>
            <person name="Macchietto M.G."/>
            <person name="Kania S.A."/>
            <person name="Gerhold R.W."/>
            <person name="Richards J.E."/>
            <person name="Wolf T.M."/>
        </authorList>
    </citation>
    <scope>NUCLEOTIDE SEQUENCE</scope>
    <source>
        <strain evidence="1">MNPRO001-30</strain>
        <tissue evidence="1">Meninges</tissue>
    </source>
</reference>
<comment type="caution">
    <text evidence="1">The sequence shown here is derived from an EMBL/GenBank/DDBJ whole genome shotgun (WGS) entry which is preliminary data.</text>
</comment>
<evidence type="ECO:0000313" key="1">
    <source>
        <dbReference type="EMBL" id="KAJ1362676.1"/>
    </source>
</evidence>
<evidence type="ECO:0000313" key="2">
    <source>
        <dbReference type="Proteomes" id="UP001196413"/>
    </source>
</evidence>
<dbReference type="AlphaFoldDB" id="A0AAD5N5H7"/>
<sequence length="61" mass="6813">MENAVTPWEVDNDQLGGHDYAELSSFLQLSRFGIVSDEPGPANCELAMLRWAFRYVPGPDV</sequence>
<keyword evidence="2" id="KW-1185">Reference proteome</keyword>
<dbReference type="Proteomes" id="UP001196413">
    <property type="component" value="Unassembled WGS sequence"/>
</dbReference>
<gene>
    <name evidence="1" type="ORF">KIN20_022324</name>
</gene>
<accession>A0AAD5N5H7</accession>
<dbReference type="EMBL" id="JAHQIW010004521">
    <property type="protein sequence ID" value="KAJ1362676.1"/>
    <property type="molecule type" value="Genomic_DNA"/>
</dbReference>
<proteinExistence type="predicted"/>